<keyword evidence="4 7" id="KW-0812">Transmembrane</keyword>
<keyword evidence="6 7" id="KW-0472">Membrane</keyword>
<dbReference type="STRING" id="46506.AA415_01368"/>
<dbReference type="InterPro" id="IPR050833">
    <property type="entry name" value="Poly_Biosynth_Transport"/>
</dbReference>
<dbReference type="GO" id="GO:0005886">
    <property type="term" value="C:plasma membrane"/>
    <property type="evidence" value="ECO:0007669"/>
    <property type="project" value="UniProtKB-SubCell"/>
</dbReference>
<proteinExistence type="inferred from homology"/>
<feature type="transmembrane region" description="Helical" evidence="7">
    <location>
        <begin position="117"/>
        <end position="138"/>
    </location>
</feature>
<evidence type="ECO:0000256" key="7">
    <source>
        <dbReference type="SAM" id="Phobius"/>
    </source>
</evidence>
<dbReference type="RefSeq" id="WP_060385659.1">
    <property type="nucleotide sequence ID" value="NZ_LRGC01000005.1"/>
</dbReference>
<feature type="transmembrane region" description="Helical" evidence="7">
    <location>
        <begin position="211"/>
        <end position="236"/>
    </location>
</feature>
<comment type="subcellular location">
    <subcellularLocation>
        <location evidence="1">Cell membrane</location>
        <topology evidence="1">Multi-pass membrane protein</topology>
    </subcellularLocation>
</comment>
<organism evidence="8 9">
    <name type="scientific">Bacteroides stercoris</name>
    <dbReference type="NCBI Taxonomy" id="46506"/>
    <lineage>
        <taxon>Bacteria</taxon>
        <taxon>Pseudomonadati</taxon>
        <taxon>Bacteroidota</taxon>
        <taxon>Bacteroidia</taxon>
        <taxon>Bacteroidales</taxon>
        <taxon>Bacteroidaceae</taxon>
        <taxon>Bacteroides</taxon>
    </lineage>
</organism>
<feature type="transmembrane region" description="Helical" evidence="7">
    <location>
        <begin position="325"/>
        <end position="348"/>
    </location>
</feature>
<keyword evidence="3" id="KW-1003">Cell membrane</keyword>
<evidence type="ECO:0000313" key="8">
    <source>
        <dbReference type="EMBL" id="KWR55589.1"/>
    </source>
</evidence>
<dbReference type="Proteomes" id="UP000056419">
    <property type="component" value="Unassembled WGS sequence"/>
</dbReference>
<comment type="caution">
    <text evidence="8">The sequence shown here is derived from an EMBL/GenBank/DDBJ whole genome shotgun (WGS) entry which is preliminary data.</text>
</comment>
<dbReference type="AlphaFoldDB" id="A0A120A2V1"/>
<feature type="transmembrane region" description="Helical" evidence="7">
    <location>
        <begin position="21"/>
        <end position="39"/>
    </location>
</feature>
<protein>
    <submittedName>
        <fullName evidence="8">Putative teichuronic acid biosynthesis protein, TuaB-like</fullName>
    </submittedName>
</protein>
<evidence type="ECO:0000256" key="6">
    <source>
        <dbReference type="ARBA" id="ARBA00023136"/>
    </source>
</evidence>
<evidence type="ECO:0000256" key="5">
    <source>
        <dbReference type="ARBA" id="ARBA00022989"/>
    </source>
</evidence>
<reference evidence="8 9" key="1">
    <citation type="journal article" date="2016" name="BMC Genomics">
        <title>Type VI secretion systems of human gut Bacteroidales segregate into three genetic architectures, two of which are contained on mobile genetic elements.</title>
        <authorList>
            <person name="Coyne M.J."/>
            <person name="Roelofs K.G."/>
            <person name="Comstock L.E."/>
        </authorList>
    </citation>
    <scope>NUCLEOTIDE SEQUENCE [LARGE SCALE GENOMIC DNA]</scope>
    <source>
        <strain evidence="8 9">CL09T03C01</strain>
    </source>
</reference>
<evidence type="ECO:0000313" key="9">
    <source>
        <dbReference type="Proteomes" id="UP000056419"/>
    </source>
</evidence>
<dbReference type="CDD" id="cd13127">
    <property type="entry name" value="MATE_tuaB_like"/>
    <property type="match status" value="1"/>
</dbReference>
<feature type="transmembrane region" description="Helical" evidence="7">
    <location>
        <begin position="360"/>
        <end position="377"/>
    </location>
</feature>
<evidence type="ECO:0000256" key="3">
    <source>
        <dbReference type="ARBA" id="ARBA00022475"/>
    </source>
</evidence>
<feature type="transmembrane region" description="Helical" evidence="7">
    <location>
        <begin position="45"/>
        <end position="70"/>
    </location>
</feature>
<dbReference type="PANTHER" id="PTHR30250:SF10">
    <property type="entry name" value="LIPOPOLYSACCHARIDE BIOSYNTHESIS PROTEIN WZXC"/>
    <property type="match status" value="1"/>
</dbReference>
<feature type="transmembrane region" description="Helical" evidence="7">
    <location>
        <begin position="444"/>
        <end position="468"/>
    </location>
</feature>
<evidence type="ECO:0000256" key="2">
    <source>
        <dbReference type="ARBA" id="ARBA00007430"/>
    </source>
</evidence>
<evidence type="ECO:0000256" key="4">
    <source>
        <dbReference type="ARBA" id="ARBA00022692"/>
    </source>
</evidence>
<dbReference type="EMBL" id="LRGC01000005">
    <property type="protein sequence ID" value="KWR55589.1"/>
    <property type="molecule type" value="Genomic_DNA"/>
</dbReference>
<dbReference type="PANTHER" id="PTHR30250">
    <property type="entry name" value="PST FAMILY PREDICTED COLANIC ACID TRANSPORTER"/>
    <property type="match status" value="1"/>
</dbReference>
<sequence>MSESSLKQKTIGALLWNLLDRMGQQVLLFIVGILVANILSVEDYALVGMLAIFSAIANIIQDSGFSAALIQKKETTAEEFSSVFWFNLGMSILLYGVLMGCSPLIARFFNQPRLVELSAVIFLALPINALTIIQSTILNKQIRFKPLTQINLYSMTVSGIASLAMALTGCGVWTLALQPVILAAARATLLWSRENWRPQRIFRFAVIRSLFGFASSLLLASLINTCFLNIYSVIIGKLFPQKQLGYYTQGNKMCDMGVSLIYGSIQNATFPIFSTIQNERERLIRAYRKTIRFTAFITLPIMAGLFVTAGPVIRLLLKEEWWPSIPFFQLLCLGGCFTILTAINNNFIKVSGRSDGILKIEYYKIAFTVAVVLLTYREDVLTMVAGLVVTRLLVYIINMIYTAHYTGYRFSMQLMDLLPYAGLSILMTLLLLPIGGWIENQLLLLVTQAAAGTVIYIGTAYITGSKILKDSLELIRKKKGHEQ</sequence>
<gene>
    <name evidence="8" type="primary">tuaB_2</name>
    <name evidence="8" type="ORF">AA415_01368</name>
</gene>
<accession>A0A120A2V1</accession>
<feature type="transmembrane region" description="Helical" evidence="7">
    <location>
        <begin position="383"/>
        <end position="405"/>
    </location>
</feature>
<feature type="transmembrane region" description="Helical" evidence="7">
    <location>
        <begin position="417"/>
        <end position="438"/>
    </location>
</feature>
<keyword evidence="5 7" id="KW-1133">Transmembrane helix</keyword>
<dbReference type="PATRIC" id="fig|46506.5.peg.1461"/>
<comment type="similarity">
    <text evidence="2">Belongs to the polysaccharide synthase family.</text>
</comment>
<feature type="transmembrane region" description="Helical" evidence="7">
    <location>
        <begin position="293"/>
        <end position="313"/>
    </location>
</feature>
<evidence type="ECO:0000256" key="1">
    <source>
        <dbReference type="ARBA" id="ARBA00004651"/>
    </source>
</evidence>
<feature type="transmembrane region" description="Helical" evidence="7">
    <location>
        <begin position="82"/>
        <end position="105"/>
    </location>
</feature>
<dbReference type="Pfam" id="PF13440">
    <property type="entry name" value="Polysacc_synt_3"/>
    <property type="match status" value="1"/>
</dbReference>
<name>A0A120A2V1_BACSE</name>
<keyword evidence="9" id="KW-1185">Reference proteome</keyword>